<evidence type="ECO:0000313" key="1">
    <source>
        <dbReference type="EMBL" id="QSZ37757.1"/>
    </source>
</evidence>
<proteinExistence type="predicted"/>
<dbReference type="EMBL" id="CP063413">
    <property type="protein sequence ID" value="QSZ37757.1"/>
    <property type="molecule type" value="Genomic_DNA"/>
</dbReference>
<name>A0A8A3PQE9_9HELO</name>
<evidence type="ECO:0000313" key="2">
    <source>
        <dbReference type="Proteomes" id="UP000672032"/>
    </source>
</evidence>
<protein>
    <submittedName>
        <fullName evidence="1">Uncharacterized protein</fullName>
    </submittedName>
</protein>
<keyword evidence="2" id="KW-1185">Reference proteome</keyword>
<reference evidence="1" key="1">
    <citation type="submission" date="2020-10" db="EMBL/GenBank/DDBJ databases">
        <title>Genome Sequence of Monilinia vaccinii-corymbosi Sheds Light on Mummy Berry Disease Infection of Blueberry and Mating Type.</title>
        <authorList>
            <person name="Yow A.G."/>
            <person name="Zhang Y."/>
            <person name="Bansal K."/>
            <person name="Eacker S.M."/>
            <person name="Sullivan S."/>
            <person name="Liachko I."/>
            <person name="Cubeta M.A."/>
            <person name="Rollins J.A."/>
            <person name="Ashrafi H."/>
        </authorList>
    </citation>
    <scope>NUCLEOTIDE SEQUENCE</scope>
    <source>
        <strain evidence="1">RL-1</strain>
    </source>
</reference>
<dbReference type="OrthoDB" id="191139at2759"/>
<organism evidence="1 2">
    <name type="scientific">Monilinia vaccinii-corymbosi</name>
    <dbReference type="NCBI Taxonomy" id="61207"/>
    <lineage>
        <taxon>Eukaryota</taxon>
        <taxon>Fungi</taxon>
        <taxon>Dikarya</taxon>
        <taxon>Ascomycota</taxon>
        <taxon>Pezizomycotina</taxon>
        <taxon>Leotiomycetes</taxon>
        <taxon>Helotiales</taxon>
        <taxon>Sclerotiniaceae</taxon>
        <taxon>Monilinia</taxon>
    </lineage>
</organism>
<dbReference type="Proteomes" id="UP000672032">
    <property type="component" value="Chromosome 9"/>
</dbReference>
<accession>A0A8A3PQE9</accession>
<sequence length="54" mass="6054">MAAAFDPNLTSESEPYLHDCNPIAPKGFAKDNKLAKSLWILSEEIEGEKFPLEF</sequence>
<dbReference type="AlphaFoldDB" id="A0A8A3PQE9"/>
<gene>
    <name evidence="1" type="ORF">DSL72_008856</name>
</gene>